<dbReference type="NCBIfam" id="TIGR02349">
    <property type="entry name" value="DnaJ_bact"/>
    <property type="match status" value="1"/>
</dbReference>
<dbReference type="InterPro" id="IPR002939">
    <property type="entry name" value="DnaJ_C"/>
</dbReference>
<dbReference type="InterPro" id="IPR001623">
    <property type="entry name" value="DnaJ_domain"/>
</dbReference>
<dbReference type="GO" id="GO:0005524">
    <property type="term" value="F:ATP binding"/>
    <property type="evidence" value="ECO:0007669"/>
    <property type="project" value="InterPro"/>
</dbReference>
<keyword evidence="8 14" id="KW-0862">Zinc</keyword>
<gene>
    <name evidence="14 18" type="primary">dnaJ</name>
    <name evidence="18" type="ORF">J9260_04865</name>
</gene>
<evidence type="ECO:0000256" key="8">
    <source>
        <dbReference type="ARBA" id="ARBA00022833"/>
    </source>
</evidence>
<evidence type="ECO:0000259" key="16">
    <source>
        <dbReference type="PROSITE" id="PS50076"/>
    </source>
</evidence>
<dbReference type="SUPFAM" id="SSF57938">
    <property type="entry name" value="DnaJ/Hsp40 cysteine-rich domain"/>
    <property type="match status" value="1"/>
</dbReference>
<reference evidence="18" key="1">
    <citation type="submission" date="2021-04" db="EMBL/GenBank/DDBJ databases">
        <title>Genomics, taxonomy and metabolism of representatives of sulfur bacteria of the genus Thiothrix: Thiothrix fructosivorans QT, Thiothrix unzii A1T and three new species, Thiothrix subterranea sp. nov., Thiothrix litoralis sp. nov. and 'Candidatus Thiothrix anitrata' sp. nov.</title>
        <authorList>
            <person name="Ravin N.V."/>
            <person name="Smolyakov D."/>
            <person name="Rudenko T.S."/>
            <person name="Mardanov A.V."/>
            <person name="Beletsky A.V."/>
            <person name="Markov N.D."/>
            <person name="Fomenkov A.I."/>
            <person name="Roberts R.J."/>
            <person name="Karnachuk O.V."/>
            <person name="Novikov A."/>
            <person name="Grabovich M.Y."/>
        </authorList>
    </citation>
    <scope>NUCLEOTIDE SEQUENCE</scope>
    <source>
        <strain evidence="18">A1</strain>
    </source>
</reference>
<keyword evidence="6 14" id="KW-0677">Repeat</keyword>
<dbReference type="GO" id="GO:0051082">
    <property type="term" value="F:unfolded protein binding"/>
    <property type="evidence" value="ECO:0007669"/>
    <property type="project" value="UniProtKB-UniRule"/>
</dbReference>
<dbReference type="GO" id="GO:0005737">
    <property type="term" value="C:cytoplasm"/>
    <property type="evidence" value="ECO:0007669"/>
    <property type="project" value="UniProtKB-SubCell"/>
</dbReference>
<dbReference type="GO" id="GO:0031072">
    <property type="term" value="F:heat shock protein binding"/>
    <property type="evidence" value="ECO:0007669"/>
    <property type="project" value="InterPro"/>
</dbReference>
<comment type="cofactor">
    <cofactor evidence="14">
        <name>Zn(2+)</name>
        <dbReference type="ChEBI" id="CHEBI:29105"/>
    </cofactor>
    <text evidence="14">Binds 2 Zn(2+) ions per monomer.</text>
</comment>
<feature type="domain" description="J" evidence="16">
    <location>
        <begin position="5"/>
        <end position="70"/>
    </location>
</feature>
<dbReference type="PANTHER" id="PTHR43096">
    <property type="entry name" value="DNAJ HOMOLOG 1, MITOCHONDRIAL-RELATED"/>
    <property type="match status" value="1"/>
</dbReference>
<evidence type="ECO:0000256" key="12">
    <source>
        <dbReference type="ARBA" id="ARBA00061004"/>
    </source>
</evidence>
<dbReference type="InterPro" id="IPR012724">
    <property type="entry name" value="DnaJ"/>
</dbReference>
<evidence type="ECO:0000256" key="1">
    <source>
        <dbReference type="ARBA" id="ARBA00004496"/>
    </source>
</evidence>
<evidence type="ECO:0000256" key="2">
    <source>
        <dbReference type="ARBA" id="ARBA00011738"/>
    </source>
</evidence>
<evidence type="ECO:0000313" key="19">
    <source>
        <dbReference type="Proteomes" id="UP000672009"/>
    </source>
</evidence>
<dbReference type="Pfam" id="PF00226">
    <property type="entry name" value="DnaJ"/>
    <property type="match status" value="1"/>
</dbReference>
<evidence type="ECO:0000256" key="13">
    <source>
        <dbReference type="ARBA" id="ARBA00067609"/>
    </source>
</evidence>
<dbReference type="PRINTS" id="PR00625">
    <property type="entry name" value="JDOMAIN"/>
</dbReference>
<dbReference type="PROSITE" id="PS51188">
    <property type="entry name" value="ZF_CR"/>
    <property type="match status" value="1"/>
</dbReference>
<keyword evidence="10 14" id="KW-0143">Chaperone</keyword>
<evidence type="ECO:0000256" key="15">
    <source>
        <dbReference type="PROSITE-ProRule" id="PRU00546"/>
    </source>
</evidence>
<feature type="repeat" description="CXXCXGXG motif" evidence="14">
    <location>
        <begin position="207"/>
        <end position="214"/>
    </location>
</feature>
<dbReference type="CDD" id="cd10747">
    <property type="entry name" value="DnaJ_C"/>
    <property type="match status" value="1"/>
</dbReference>
<dbReference type="SUPFAM" id="SSF49493">
    <property type="entry name" value="HSP40/DnaJ peptide-binding domain"/>
    <property type="match status" value="2"/>
</dbReference>
<feature type="binding site" evidence="14">
    <location>
        <position position="174"/>
    </location>
    <ligand>
        <name>Zn(2+)</name>
        <dbReference type="ChEBI" id="CHEBI:29105"/>
        <label>2</label>
    </ligand>
</feature>
<dbReference type="RefSeq" id="WP_210219920.1">
    <property type="nucleotide sequence ID" value="NZ_CP072793.1"/>
</dbReference>
<feature type="binding site" evidence="14">
    <location>
        <position position="154"/>
    </location>
    <ligand>
        <name>Zn(2+)</name>
        <dbReference type="ChEBI" id="CHEBI:29105"/>
        <label>1</label>
    </ligand>
</feature>
<evidence type="ECO:0000256" key="11">
    <source>
        <dbReference type="ARBA" id="ARBA00053423"/>
    </source>
</evidence>
<feature type="binding site" evidence="14">
    <location>
        <position position="210"/>
    </location>
    <ligand>
        <name>Zn(2+)</name>
        <dbReference type="ChEBI" id="CHEBI:29105"/>
        <label>1</label>
    </ligand>
</feature>
<comment type="subunit">
    <text evidence="2 14">Homodimer.</text>
</comment>
<dbReference type="Pfam" id="PF00684">
    <property type="entry name" value="DnaJ_CXXCXGXG"/>
    <property type="match status" value="1"/>
</dbReference>
<dbReference type="CDD" id="cd06257">
    <property type="entry name" value="DnaJ"/>
    <property type="match status" value="1"/>
</dbReference>
<feature type="binding site" evidence="14">
    <location>
        <position position="157"/>
    </location>
    <ligand>
        <name>Zn(2+)</name>
        <dbReference type="ChEBI" id="CHEBI:29105"/>
        <label>1</label>
    </ligand>
</feature>
<evidence type="ECO:0000256" key="9">
    <source>
        <dbReference type="ARBA" id="ARBA00023016"/>
    </source>
</evidence>
<comment type="subcellular location">
    <subcellularLocation>
        <location evidence="1 14">Cytoplasm</location>
    </subcellularLocation>
</comment>
<feature type="repeat" description="CXXCXGXG motif" evidence="14">
    <location>
        <begin position="154"/>
        <end position="161"/>
    </location>
</feature>
<dbReference type="InterPro" id="IPR001305">
    <property type="entry name" value="HSP_DnaJ_Cys-rich_dom"/>
</dbReference>
<evidence type="ECO:0000313" key="18">
    <source>
        <dbReference type="EMBL" id="QTR54429.1"/>
    </source>
</evidence>
<keyword evidence="18" id="KW-0560">Oxidoreductase</keyword>
<evidence type="ECO:0000256" key="14">
    <source>
        <dbReference type="HAMAP-Rule" id="MF_01152"/>
    </source>
</evidence>
<keyword evidence="4 14" id="KW-0235">DNA replication</keyword>
<dbReference type="InterPro" id="IPR018253">
    <property type="entry name" value="DnaJ_domain_CS"/>
</dbReference>
<comment type="similarity">
    <text evidence="12 14">Belongs to the DnaJ family.</text>
</comment>
<dbReference type="Proteomes" id="UP000672009">
    <property type="component" value="Chromosome"/>
</dbReference>
<evidence type="ECO:0000256" key="7">
    <source>
        <dbReference type="ARBA" id="ARBA00022771"/>
    </source>
</evidence>
<protein>
    <recommendedName>
        <fullName evidence="13 14">Chaperone protein DnaJ</fullName>
    </recommendedName>
</protein>
<feature type="binding site" evidence="14">
    <location>
        <position position="171"/>
    </location>
    <ligand>
        <name>Zn(2+)</name>
        <dbReference type="ChEBI" id="CHEBI:29105"/>
        <label>2</label>
    </ligand>
</feature>
<dbReference type="Gene3D" id="1.10.287.110">
    <property type="entry name" value="DnaJ domain"/>
    <property type="match status" value="1"/>
</dbReference>
<accession>A0A975FBC2</accession>
<dbReference type="FunFam" id="2.10.230.10:FF:000002">
    <property type="entry name" value="Molecular chaperone DnaJ"/>
    <property type="match status" value="1"/>
</dbReference>
<dbReference type="SUPFAM" id="SSF46565">
    <property type="entry name" value="Chaperone J-domain"/>
    <property type="match status" value="1"/>
</dbReference>
<evidence type="ECO:0000256" key="3">
    <source>
        <dbReference type="ARBA" id="ARBA00022490"/>
    </source>
</evidence>
<dbReference type="GO" id="GO:0008270">
    <property type="term" value="F:zinc ion binding"/>
    <property type="evidence" value="ECO:0007669"/>
    <property type="project" value="UniProtKB-UniRule"/>
</dbReference>
<evidence type="ECO:0000256" key="6">
    <source>
        <dbReference type="ARBA" id="ARBA00022737"/>
    </source>
</evidence>
<dbReference type="PROSITE" id="PS50076">
    <property type="entry name" value="DNAJ_2"/>
    <property type="match status" value="1"/>
</dbReference>
<evidence type="ECO:0000256" key="10">
    <source>
        <dbReference type="ARBA" id="ARBA00023186"/>
    </source>
</evidence>
<dbReference type="CDD" id="cd10719">
    <property type="entry name" value="DnaJ_zf"/>
    <property type="match status" value="1"/>
</dbReference>
<evidence type="ECO:0000256" key="5">
    <source>
        <dbReference type="ARBA" id="ARBA00022723"/>
    </source>
</evidence>
<dbReference type="NCBIfam" id="NF008035">
    <property type="entry name" value="PRK10767.1"/>
    <property type="match status" value="1"/>
</dbReference>
<keyword evidence="9 14" id="KW-0346">Stress response</keyword>
<dbReference type="Pfam" id="PF01556">
    <property type="entry name" value="DnaJ_C"/>
    <property type="match status" value="1"/>
</dbReference>
<feature type="binding site" evidence="14">
    <location>
        <position position="193"/>
    </location>
    <ligand>
        <name>Zn(2+)</name>
        <dbReference type="ChEBI" id="CHEBI:29105"/>
        <label>2</label>
    </ligand>
</feature>
<feature type="domain" description="CR-type" evidence="17">
    <location>
        <begin position="141"/>
        <end position="219"/>
    </location>
</feature>
<comment type="domain">
    <text evidence="14">The J domain is necessary and sufficient to stimulate DnaK ATPase activity. Zinc center 1 plays an important role in the autonomous, DnaK-independent chaperone activity of DnaJ. Zinc center 2 is essential for interaction with DnaK and for DnaJ activity.</text>
</comment>
<keyword evidence="7 14" id="KW-0863">Zinc-finger</keyword>
<dbReference type="PANTHER" id="PTHR43096:SF48">
    <property type="entry name" value="CHAPERONE PROTEIN DNAJ"/>
    <property type="match status" value="1"/>
</dbReference>
<dbReference type="InterPro" id="IPR036869">
    <property type="entry name" value="J_dom_sf"/>
</dbReference>
<name>A0A975FBC2_9GAMM</name>
<dbReference type="InterPro" id="IPR036410">
    <property type="entry name" value="HSP_DnaJ_Cys-rich_dom_sf"/>
</dbReference>
<dbReference type="KEGG" id="tun:J9260_04865"/>
<dbReference type="PROSITE" id="PS00636">
    <property type="entry name" value="DNAJ_1"/>
    <property type="match status" value="1"/>
</dbReference>
<dbReference type="EMBL" id="CP072793">
    <property type="protein sequence ID" value="QTR54429.1"/>
    <property type="molecule type" value="Genomic_DNA"/>
</dbReference>
<feature type="binding site" evidence="14">
    <location>
        <position position="196"/>
    </location>
    <ligand>
        <name>Zn(2+)</name>
        <dbReference type="ChEBI" id="CHEBI:29105"/>
        <label>2</label>
    </ligand>
</feature>
<feature type="zinc finger region" description="CR-type" evidence="15">
    <location>
        <begin position="141"/>
        <end position="219"/>
    </location>
</feature>
<dbReference type="GO" id="GO:0042026">
    <property type="term" value="P:protein refolding"/>
    <property type="evidence" value="ECO:0007669"/>
    <property type="project" value="TreeGrafter"/>
</dbReference>
<keyword evidence="19" id="KW-1185">Reference proteome</keyword>
<proteinExistence type="inferred from homology"/>
<feature type="repeat" description="CXXCXGXG motif" evidence="14">
    <location>
        <begin position="193"/>
        <end position="200"/>
    </location>
</feature>
<dbReference type="Gene3D" id="2.10.230.10">
    <property type="entry name" value="Heat shock protein DnaJ, cysteine-rich domain"/>
    <property type="match status" value="1"/>
</dbReference>
<dbReference type="AlphaFoldDB" id="A0A975FBC2"/>
<dbReference type="FunFam" id="2.60.260.20:FF:000004">
    <property type="entry name" value="Molecular chaperone DnaJ"/>
    <property type="match status" value="1"/>
</dbReference>
<evidence type="ECO:0000256" key="4">
    <source>
        <dbReference type="ARBA" id="ARBA00022705"/>
    </source>
</evidence>
<dbReference type="GO" id="GO:0016491">
    <property type="term" value="F:oxidoreductase activity"/>
    <property type="evidence" value="ECO:0007669"/>
    <property type="project" value="UniProtKB-KW"/>
</dbReference>
<dbReference type="InterPro" id="IPR008971">
    <property type="entry name" value="HSP40/DnaJ_pept-bd"/>
</dbReference>
<dbReference type="GO" id="GO:0006260">
    <property type="term" value="P:DNA replication"/>
    <property type="evidence" value="ECO:0007669"/>
    <property type="project" value="UniProtKB-KW"/>
</dbReference>
<comment type="function">
    <text evidence="11 14">Participates actively in the response to hyperosmotic and heat shock by preventing the aggregation of stress-denatured proteins and by disaggregating proteins, also in an autonomous, DnaK-independent fashion. Unfolded proteins bind initially to DnaJ; upon interaction with the DnaJ-bound protein, DnaK hydrolyzes its bound ATP, resulting in the formation of a stable complex. GrpE releases ADP from DnaK; ATP binding to DnaK triggers the release of the substrate protein, thus completing the reaction cycle. Several rounds of ATP-dependent interactions between DnaJ, DnaK and GrpE are required for fully efficient folding. Also involved, together with DnaK and GrpE, in the DNA replication of plasmids through activation of initiation proteins.</text>
</comment>
<dbReference type="FunFam" id="1.10.287.110:FF:000034">
    <property type="entry name" value="Chaperone protein DnaJ"/>
    <property type="match status" value="1"/>
</dbReference>
<feature type="repeat" description="CXXCXGXG motif" evidence="14">
    <location>
        <begin position="171"/>
        <end position="178"/>
    </location>
</feature>
<keyword evidence="5 14" id="KW-0479">Metal-binding</keyword>
<sequence length="389" mass="41937">MSKRDYYEILGVQKNVSEDDLKKAFRRLAMKYHPDRNPDNAEAEAKFKEAKEAYEILSDSQKRAAYDQFGHAGVDASAGGGRPGNGQGGFGDIFEDIFGDIFGGGGGRGGRGGGGGGGNRAYRGSDLQYNLELTLEEAVFGTTTDIRVPSLQSCETCNGSGAKPGTHPQTCPTCHGNGQVRMQQGFFAIQQTCPHCHGSGKIIADPCPDCHGQGRKEKQKTLSVRIPAGVDNGDRVRLAGEGEGGVNGGPAGDLYVQVFVKAHPLFQRDGDTLHCEMPIRFTTAALGGELEVPTLEGKINLKIPAETQTGKQFRLRGKGVKSVRSATAGDLICRVIVETPVNLTKRQRELLEELDTSMHEGGKKHSPKEHGWTDKAKSFFKDLFEGDKK</sequence>
<dbReference type="Gene3D" id="2.60.260.20">
    <property type="entry name" value="Urease metallochaperone UreE, N-terminal domain"/>
    <property type="match status" value="2"/>
</dbReference>
<dbReference type="HAMAP" id="MF_01152">
    <property type="entry name" value="DnaJ"/>
    <property type="match status" value="1"/>
</dbReference>
<keyword evidence="3 14" id="KW-0963">Cytoplasm</keyword>
<feature type="binding site" evidence="14">
    <location>
        <position position="207"/>
    </location>
    <ligand>
        <name>Zn(2+)</name>
        <dbReference type="ChEBI" id="CHEBI:29105"/>
        <label>1</label>
    </ligand>
</feature>
<dbReference type="GO" id="GO:0009408">
    <property type="term" value="P:response to heat"/>
    <property type="evidence" value="ECO:0007669"/>
    <property type="project" value="InterPro"/>
</dbReference>
<dbReference type="SMART" id="SM00271">
    <property type="entry name" value="DnaJ"/>
    <property type="match status" value="1"/>
</dbReference>
<evidence type="ECO:0000259" key="17">
    <source>
        <dbReference type="PROSITE" id="PS51188"/>
    </source>
</evidence>
<organism evidence="18 19">
    <name type="scientific">Thiothrix unzii</name>
    <dbReference type="NCBI Taxonomy" id="111769"/>
    <lineage>
        <taxon>Bacteria</taxon>
        <taxon>Pseudomonadati</taxon>
        <taxon>Pseudomonadota</taxon>
        <taxon>Gammaproteobacteria</taxon>
        <taxon>Thiotrichales</taxon>
        <taxon>Thiotrichaceae</taxon>
        <taxon>Thiothrix</taxon>
    </lineage>
</organism>